<dbReference type="Pfam" id="PF00528">
    <property type="entry name" value="BPD_transp_1"/>
    <property type="match status" value="1"/>
</dbReference>
<dbReference type="PANTHER" id="PTHR30614:SF20">
    <property type="entry name" value="GLUTAMINE TRANSPORT SYSTEM PERMEASE PROTEIN GLNP"/>
    <property type="match status" value="1"/>
</dbReference>
<keyword evidence="8 10" id="KW-1133">Transmembrane helix</keyword>
<evidence type="ECO:0000256" key="9">
    <source>
        <dbReference type="ARBA" id="ARBA00023136"/>
    </source>
</evidence>
<evidence type="ECO:0000256" key="7">
    <source>
        <dbReference type="ARBA" id="ARBA00022970"/>
    </source>
</evidence>
<dbReference type="OrthoDB" id="7190458at2"/>
<dbReference type="NCBIfam" id="TIGR01726">
    <property type="entry name" value="HEQRo_perm_3TM"/>
    <property type="match status" value="1"/>
</dbReference>
<evidence type="ECO:0000256" key="2">
    <source>
        <dbReference type="ARBA" id="ARBA00004429"/>
    </source>
</evidence>
<name>A0A502BJH3_9HYPH</name>
<keyword evidence="4 10" id="KW-0813">Transport</keyword>
<evidence type="ECO:0000256" key="6">
    <source>
        <dbReference type="ARBA" id="ARBA00022692"/>
    </source>
</evidence>
<keyword evidence="7" id="KW-0029">Amino-acid transport</keyword>
<evidence type="ECO:0000256" key="4">
    <source>
        <dbReference type="ARBA" id="ARBA00022448"/>
    </source>
</evidence>
<dbReference type="EMBL" id="VEWJ01000013">
    <property type="protein sequence ID" value="TPF74285.1"/>
    <property type="molecule type" value="Genomic_DNA"/>
</dbReference>
<dbReference type="Gene3D" id="1.10.3720.10">
    <property type="entry name" value="MetI-like"/>
    <property type="match status" value="1"/>
</dbReference>
<feature type="transmembrane region" description="Helical" evidence="10">
    <location>
        <begin position="57"/>
        <end position="78"/>
    </location>
</feature>
<dbReference type="InterPro" id="IPR043429">
    <property type="entry name" value="ArtM/GltK/GlnP/TcyL/YhdX-like"/>
</dbReference>
<evidence type="ECO:0000256" key="5">
    <source>
        <dbReference type="ARBA" id="ARBA00022475"/>
    </source>
</evidence>
<protein>
    <submittedName>
        <fullName evidence="12">Amino acid ABC transporter permease</fullName>
    </submittedName>
</protein>
<dbReference type="GO" id="GO:0022857">
    <property type="term" value="F:transmembrane transporter activity"/>
    <property type="evidence" value="ECO:0007669"/>
    <property type="project" value="InterPro"/>
</dbReference>
<feature type="transmembrane region" description="Helical" evidence="10">
    <location>
        <begin position="20"/>
        <end position="45"/>
    </location>
</feature>
<dbReference type="InterPro" id="IPR010065">
    <property type="entry name" value="AA_ABC_transptr_permease_3TM"/>
</dbReference>
<dbReference type="GO" id="GO:0043190">
    <property type="term" value="C:ATP-binding cassette (ABC) transporter complex"/>
    <property type="evidence" value="ECO:0007669"/>
    <property type="project" value="InterPro"/>
</dbReference>
<dbReference type="AlphaFoldDB" id="A0A502BJH3"/>
<dbReference type="InterPro" id="IPR035906">
    <property type="entry name" value="MetI-like_sf"/>
</dbReference>
<evidence type="ECO:0000256" key="8">
    <source>
        <dbReference type="ARBA" id="ARBA00022989"/>
    </source>
</evidence>
<evidence type="ECO:0000256" key="3">
    <source>
        <dbReference type="ARBA" id="ARBA00010072"/>
    </source>
</evidence>
<evidence type="ECO:0000259" key="11">
    <source>
        <dbReference type="PROSITE" id="PS50928"/>
    </source>
</evidence>
<comment type="similarity">
    <text evidence="3">Belongs to the binding-protein-dependent transport system permease family. HisMQ subfamily.</text>
</comment>
<organism evidence="12 13">
    <name type="scientific">Brucella gallinifaecis</name>
    <dbReference type="NCBI Taxonomy" id="215590"/>
    <lineage>
        <taxon>Bacteria</taxon>
        <taxon>Pseudomonadati</taxon>
        <taxon>Pseudomonadota</taxon>
        <taxon>Alphaproteobacteria</taxon>
        <taxon>Hyphomicrobiales</taxon>
        <taxon>Brucellaceae</taxon>
        <taxon>Brucella/Ochrobactrum group</taxon>
        <taxon>Brucella</taxon>
    </lineage>
</organism>
<dbReference type="PANTHER" id="PTHR30614">
    <property type="entry name" value="MEMBRANE COMPONENT OF AMINO ACID ABC TRANSPORTER"/>
    <property type="match status" value="1"/>
</dbReference>
<comment type="subcellular location">
    <subcellularLocation>
        <location evidence="2">Cell inner membrane</location>
        <topology evidence="2">Multi-pass membrane protein</topology>
    </subcellularLocation>
    <subcellularLocation>
        <location evidence="10">Cell membrane</location>
        <topology evidence="10">Multi-pass membrane protein</topology>
    </subcellularLocation>
</comment>
<sequence>MNYRWDFSFLLNYKHVLLEGLLNTVYLSLTVLICGLALGVVLAMARISRFFILRGFAAIYIELLRNLPALILLFWFYYTIPVLTGIQNGRFLTAAVAFSLYSGAYFCEILRGGVQSIDRGQWEASTALGMSERTVFGSIILPQAIRRTLPALTNEAIEVVKISSVAATIAYPDALYQAKLISDTEYRPVEAYTAIAVLLTAIILVLSGLSYALEYKFRKSS</sequence>
<gene>
    <name evidence="12" type="ORF">FHY56_15145</name>
</gene>
<keyword evidence="6 10" id="KW-0812">Transmembrane</keyword>
<dbReference type="CDD" id="cd06261">
    <property type="entry name" value="TM_PBP2"/>
    <property type="match status" value="1"/>
</dbReference>
<keyword evidence="9 10" id="KW-0472">Membrane</keyword>
<proteinExistence type="inferred from homology"/>
<reference evidence="12 13" key="1">
    <citation type="journal article" date="2003" name="Int. J. Syst. Evol. Microbiol.">
        <title>Towards a standardized format for the description of a novel species (of an established genus): Ochrobactrum gallinifaecis sp. nov.</title>
        <authorList>
            <person name="Kampfer P."/>
            <person name="Buczolits S."/>
            <person name="Albrecht A."/>
            <person name="Busse H.J."/>
            <person name="Stackebrandt E."/>
        </authorList>
    </citation>
    <scope>NUCLEOTIDE SEQUENCE [LARGE SCALE GENOMIC DNA]</scope>
    <source>
        <strain evidence="12 13">ISO 196</strain>
    </source>
</reference>
<dbReference type="PROSITE" id="PS50928">
    <property type="entry name" value="ABC_TM1"/>
    <property type="match status" value="1"/>
</dbReference>
<comment type="function">
    <text evidence="1">Part of the binding-protein-dependent transport system for glutamine; probably responsible for the translocation of the substrate across the membrane.</text>
</comment>
<keyword evidence="5" id="KW-1003">Cell membrane</keyword>
<keyword evidence="13" id="KW-1185">Reference proteome</keyword>
<accession>A0A502BJH3</accession>
<feature type="domain" description="ABC transmembrane type-1" evidence="11">
    <location>
        <begin position="21"/>
        <end position="210"/>
    </location>
</feature>
<feature type="transmembrane region" description="Helical" evidence="10">
    <location>
        <begin position="191"/>
        <end position="213"/>
    </location>
</feature>
<dbReference type="Proteomes" id="UP000315388">
    <property type="component" value="Unassembled WGS sequence"/>
</dbReference>
<dbReference type="GO" id="GO:0006865">
    <property type="term" value="P:amino acid transport"/>
    <property type="evidence" value="ECO:0007669"/>
    <property type="project" value="UniProtKB-KW"/>
</dbReference>
<evidence type="ECO:0000313" key="13">
    <source>
        <dbReference type="Proteomes" id="UP000315388"/>
    </source>
</evidence>
<dbReference type="RefSeq" id="WP_140905992.1">
    <property type="nucleotide sequence ID" value="NZ_JBHTMD010000012.1"/>
</dbReference>
<evidence type="ECO:0000256" key="1">
    <source>
        <dbReference type="ARBA" id="ARBA00003159"/>
    </source>
</evidence>
<comment type="caution">
    <text evidence="12">The sequence shown here is derived from an EMBL/GenBank/DDBJ whole genome shotgun (WGS) entry which is preliminary data.</text>
</comment>
<dbReference type="SUPFAM" id="SSF161098">
    <property type="entry name" value="MetI-like"/>
    <property type="match status" value="1"/>
</dbReference>
<dbReference type="InterPro" id="IPR000515">
    <property type="entry name" value="MetI-like"/>
</dbReference>
<evidence type="ECO:0000313" key="12">
    <source>
        <dbReference type="EMBL" id="TPF74285.1"/>
    </source>
</evidence>
<evidence type="ECO:0000256" key="10">
    <source>
        <dbReference type="RuleBase" id="RU363032"/>
    </source>
</evidence>